<evidence type="ECO:0008006" key="17">
    <source>
        <dbReference type="Google" id="ProtNLM"/>
    </source>
</evidence>
<evidence type="ECO:0000256" key="1">
    <source>
        <dbReference type="ARBA" id="ARBA00004651"/>
    </source>
</evidence>
<evidence type="ECO:0000256" key="12">
    <source>
        <dbReference type="SAM" id="Phobius"/>
    </source>
</evidence>
<dbReference type="InterPro" id="IPR005170">
    <property type="entry name" value="Transptr-assoc_dom"/>
</dbReference>
<dbReference type="InterPro" id="IPR044751">
    <property type="entry name" value="Ion_transp-like_CBS"/>
</dbReference>
<dbReference type="PROSITE" id="PS51846">
    <property type="entry name" value="CNNM"/>
    <property type="match status" value="1"/>
</dbReference>
<dbReference type="PROSITE" id="PS51371">
    <property type="entry name" value="CBS"/>
    <property type="match status" value="2"/>
</dbReference>
<dbReference type="Gene3D" id="3.30.465.10">
    <property type="match status" value="1"/>
</dbReference>
<evidence type="ECO:0000256" key="5">
    <source>
        <dbReference type="ARBA" id="ARBA00022737"/>
    </source>
</evidence>
<dbReference type="GO" id="GO:0005886">
    <property type="term" value="C:plasma membrane"/>
    <property type="evidence" value="ECO:0007669"/>
    <property type="project" value="UniProtKB-SubCell"/>
</dbReference>
<keyword evidence="11" id="KW-0175">Coiled coil</keyword>
<evidence type="ECO:0000256" key="9">
    <source>
        <dbReference type="PROSITE-ProRule" id="PRU00703"/>
    </source>
</evidence>
<feature type="domain" description="CBS" evidence="13">
    <location>
        <begin position="219"/>
        <end position="279"/>
    </location>
</feature>
<dbReference type="Gene3D" id="3.10.580.10">
    <property type="entry name" value="CBS-domain"/>
    <property type="match status" value="1"/>
</dbReference>
<dbReference type="Pfam" id="PF00571">
    <property type="entry name" value="CBS"/>
    <property type="match status" value="2"/>
</dbReference>
<dbReference type="GO" id="GO:0050660">
    <property type="term" value="F:flavin adenine dinucleotide binding"/>
    <property type="evidence" value="ECO:0007669"/>
    <property type="project" value="InterPro"/>
</dbReference>
<dbReference type="InterPro" id="IPR051676">
    <property type="entry name" value="UPF0053_domain"/>
</dbReference>
<comment type="subcellular location">
    <subcellularLocation>
        <location evidence="1">Cell membrane</location>
        <topology evidence="1">Multi-pass membrane protein</topology>
    </subcellularLocation>
</comment>
<dbReference type="Pfam" id="PF03471">
    <property type="entry name" value="CorC_HlyC"/>
    <property type="match status" value="1"/>
</dbReference>
<proteinExistence type="inferred from homology"/>
<gene>
    <name evidence="15" type="ORF">BN963_SGAL_01576</name>
</gene>
<feature type="transmembrane region" description="Helical" evidence="12">
    <location>
        <begin position="70"/>
        <end position="95"/>
    </location>
</feature>
<feature type="coiled-coil region" evidence="11">
    <location>
        <begin position="298"/>
        <end position="352"/>
    </location>
</feature>
<evidence type="ECO:0000256" key="2">
    <source>
        <dbReference type="ARBA" id="ARBA00006337"/>
    </source>
</evidence>
<keyword evidence="3" id="KW-1003">Cell membrane</keyword>
<dbReference type="Pfam" id="PF01595">
    <property type="entry name" value="CNNM"/>
    <property type="match status" value="1"/>
</dbReference>
<reference evidence="15 16" key="2">
    <citation type="submission" date="2014-05" db="EMBL/GenBank/DDBJ databases">
        <title>Genome sequence of Streptococcus gallolyticus.</title>
        <authorList>
            <person name="Del Campo R."/>
        </authorList>
    </citation>
    <scope>NUCLEOTIDE SEQUENCE [LARGE SCALE GENOMIC DNA]</scope>
    <source>
        <strain evidence="15 16">LMG17956</strain>
    </source>
</reference>
<dbReference type="SMART" id="SM01091">
    <property type="entry name" value="CorC_HlyC"/>
    <property type="match status" value="1"/>
</dbReference>
<keyword evidence="7 9" id="KW-0129">CBS domain</keyword>
<feature type="transmembrane region" description="Helical" evidence="12">
    <location>
        <begin position="136"/>
        <end position="158"/>
    </location>
</feature>
<evidence type="ECO:0000256" key="3">
    <source>
        <dbReference type="ARBA" id="ARBA00022475"/>
    </source>
</evidence>
<reference evidence="15 16" key="1">
    <citation type="submission" date="2014-02" db="EMBL/GenBank/DDBJ databases">
        <authorList>
            <person name="Manrique M."/>
        </authorList>
    </citation>
    <scope>NUCLEOTIDE SEQUENCE [LARGE SCALE GENOMIC DNA]</scope>
    <source>
        <strain evidence="15 16">LMG17956</strain>
    </source>
</reference>
<evidence type="ECO:0000256" key="6">
    <source>
        <dbReference type="ARBA" id="ARBA00022989"/>
    </source>
</evidence>
<feature type="transmembrane region" description="Helical" evidence="12">
    <location>
        <begin position="101"/>
        <end position="124"/>
    </location>
</feature>
<dbReference type="SUPFAM" id="SSF54631">
    <property type="entry name" value="CBS-domain pair"/>
    <property type="match status" value="1"/>
</dbReference>
<dbReference type="InterPro" id="IPR036318">
    <property type="entry name" value="FAD-bd_PCMH-like_sf"/>
</dbReference>
<evidence type="ECO:0000259" key="13">
    <source>
        <dbReference type="PROSITE" id="PS51371"/>
    </source>
</evidence>
<comment type="similarity">
    <text evidence="2">Belongs to the UPF0053 family.</text>
</comment>
<feature type="domain" description="CBS" evidence="13">
    <location>
        <begin position="285"/>
        <end position="342"/>
    </location>
</feature>
<evidence type="ECO:0000256" key="11">
    <source>
        <dbReference type="SAM" id="Coils"/>
    </source>
</evidence>
<evidence type="ECO:0000256" key="8">
    <source>
        <dbReference type="ARBA" id="ARBA00023136"/>
    </source>
</evidence>
<comment type="caution">
    <text evidence="15">The sequence shown here is derived from an EMBL/GenBank/DDBJ whole genome shotgun (WGS) entry which is preliminary data.</text>
</comment>
<dbReference type="EMBL" id="CCBC010000182">
    <property type="protein sequence ID" value="CDO18378.1"/>
    <property type="molecule type" value="Genomic_DNA"/>
</dbReference>
<dbReference type="CDD" id="cd04590">
    <property type="entry name" value="CBS_pair_CorC_HlyC_assoc"/>
    <property type="match status" value="1"/>
</dbReference>
<evidence type="ECO:0000256" key="4">
    <source>
        <dbReference type="ARBA" id="ARBA00022692"/>
    </source>
</evidence>
<dbReference type="InterPro" id="IPR000644">
    <property type="entry name" value="CBS_dom"/>
</dbReference>
<evidence type="ECO:0000313" key="15">
    <source>
        <dbReference type="EMBL" id="CDO18378.1"/>
    </source>
</evidence>
<keyword evidence="4 10" id="KW-0812">Transmembrane</keyword>
<name>A0A060RL11_9STRE</name>
<feature type="domain" description="CNNM transmembrane" evidence="14">
    <location>
        <begin position="4"/>
        <end position="200"/>
    </location>
</feature>
<protein>
    <recommendedName>
        <fullName evidence="17">Hemolysin</fullName>
    </recommendedName>
</protein>
<dbReference type="FunFam" id="3.10.580.10:FF:000002">
    <property type="entry name" value="Magnesium/cobalt efflux protein CorC"/>
    <property type="match status" value="1"/>
</dbReference>
<accession>A0A060RL11</accession>
<dbReference type="PANTHER" id="PTHR43099">
    <property type="entry name" value="UPF0053 PROTEIN YRKA"/>
    <property type="match status" value="1"/>
</dbReference>
<dbReference type="InterPro" id="IPR016169">
    <property type="entry name" value="FAD-bd_PCMH_sub2"/>
</dbReference>
<organism evidence="15 16">
    <name type="scientific">Streptococcus gallolyticus</name>
    <dbReference type="NCBI Taxonomy" id="315405"/>
    <lineage>
        <taxon>Bacteria</taxon>
        <taxon>Bacillati</taxon>
        <taxon>Bacillota</taxon>
        <taxon>Bacilli</taxon>
        <taxon>Lactobacillales</taxon>
        <taxon>Streptococcaceae</taxon>
        <taxon>Streptococcus</taxon>
    </lineage>
</organism>
<dbReference type="Proteomes" id="UP000027584">
    <property type="component" value="Unassembled WGS sequence"/>
</dbReference>
<dbReference type="AlphaFoldDB" id="A0A060RL11"/>
<evidence type="ECO:0000313" key="16">
    <source>
        <dbReference type="Proteomes" id="UP000027584"/>
    </source>
</evidence>
<feature type="transmembrane region" description="Helical" evidence="12">
    <location>
        <begin position="12"/>
        <end position="33"/>
    </location>
</feature>
<keyword evidence="8 10" id="KW-0472">Membrane</keyword>
<evidence type="ECO:0000256" key="7">
    <source>
        <dbReference type="ARBA" id="ARBA00023122"/>
    </source>
</evidence>
<dbReference type="PANTHER" id="PTHR43099:SF5">
    <property type="entry name" value="HLYC_CORC FAMILY TRANSPORTER"/>
    <property type="match status" value="1"/>
</dbReference>
<dbReference type="SUPFAM" id="SSF56176">
    <property type="entry name" value="FAD-binding/transporter-associated domain-like"/>
    <property type="match status" value="1"/>
</dbReference>
<evidence type="ECO:0000256" key="10">
    <source>
        <dbReference type="PROSITE-ProRule" id="PRU01193"/>
    </source>
</evidence>
<evidence type="ECO:0000259" key="14">
    <source>
        <dbReference type="PROSITE" id="PS51846"/>
    </source>
</evidence>
<dbReference type="InterPro" id="IPR002550">
    <property type="entry name" value="CNNM"/>
</dbReference>
<dbReference type="InterPro" id="IPR046342">
    <property type="entry name" value="CBS_dom_sf"/>
</dbReference>
<keyword evidence="5" id="KW-0677">Repeat</keyword>
<keyword evidence="6 10" id="KW-1133">Transmembrane helix</keyword>
<sequence>MEDPSQNLVLQFVLLLILTLLNAFFSASEMALVSLNRSRVEQKAEEGDKKFIRLLSVLENPNNFLSTIQVGITFISLLQGASLSASLGSVIASWFGDFVWAQTAGSVISLVFLTYVSIVLGELYPKRIAMNLKENLAVISAPVIIFIGKIVSPFVWLLSASTNLLSRITPMQFDDADEKMTRDEIEYMLSNSEETLDAEEIEMLQGVFSLDELMAREVMVPRTDAFMIDINDDTQENIQEILKQNFSRIPVYDDDKDKIIGVLHTKRLLDAGFRDGFDNIVLRKILQEPLFVPETIFVDDLLRQLRNTQNQMAILLDEYGGVAGIVTLEDLLEEIVGEIDDETDKAEQFVREIGEHTYIVLGTMTLNEFNDYFDVNLESDDVDTIAGYYLTGVGNIPGQDSRETFEVDTKEKHIALTNDKVKDGRVTKLKVIFSDIEQSIEED</sequence>